<reference evidence="1 2" key="1">
    <citation type="submission" date="2019-08" db="EMBL/GenBank/DDBJ databases">
        <title>Draft genome sequence of Citrobacter portucalensis strain isolated from green turtle.</title>
        <authorList>
            <person name="Fernandes M.R."/>
            <person name="Sellera F.P."/>
            <person name="Goldeberg D.W."/>
            <person name="Costa D.C."/>
            <person name="Lincopan N."/>
        </authorList>
    </citation>
    <scope>NUCLEOTIDE SEQUENCE [LARGE SCALE GENOMIC DNA]</scope>
    <source>
        <strain evidence="1 2">TV06</strain>
    </source>
</reference>
<protein>
    <submittedName>
        <fullName evidence="1">Inositol 2-dehydrogenase</fullName>
    </submittedName>
</protein>
<proteinExistence type="predicted"/>
<dbReference type="EMBL" id="VTZD01000127">
    <property type="protein sequence ID" value="KAA1139789.1"/>
    <property type="molecule type" value="Genomic_DNA"/>
</dbReference>
<evidence type="ECO:0000313" key="2">
    <source>
        <dbReference type="Proteomes" id="UP000323297"/>
    </source>
</evidence>
<gene>
    <name evidence="1" type="ORF">D3H66_26170</name>
</gene>
<evidence type="ECO:0000313" key="1">
    <source>
        <dbReference type="EMBL" id="KAA1139789.1"/>
    </source>
</evidence>
<feature type="non-terminal residue" evidence="1">
    <location>
        <position position="1"/>
    </location>
</feature>
<name>A0A5B0SQR6_9ENTR</name>
<dbReference type="Proteomes" id="UP000323297">
    <property type="component" value="Unassembled WGS sequence"/>
</dbReference>
<sequence>GYAAYGVPVGAVLRGEAAPDWSGDDGERALYLSDKARESLHSQRDVLL</sequence>
<organism evidence="1 2">
    <name type="scientific">Citrobacter portucalensis</name>
    <dbReference type="NCBI Taxonomy" id="1639133"/>
    <lineage>
        <taxon>Bacteria</taxon>
        <taxon>Pseudomonadati</taxon>
        <taxon>Pseudomonadota</taxon>
        <taxon>Gammaproteobacteria</taxon>
        <taxon>Enterobacterales</taxon>
        <taxon>Enterobacteriaceae</taxon>
        <taxon>Citrobacter</taxon>
        <taxon>Citrobacter freundii complex</taxon>
    </lineage>
</organism>
<dbReference type="AlphaFoldDB" id="A0A5B0SQR6"/>
<comment type="caution">
    <text evidence="1">The sequence shown here is derived from an EMBL/GenBank/DDBJ whole genome shotgun (WGS) entry which is preliminary data.</text>
</comment>
<accession>A0A5B0SQR6</accession>